<dbReference type="Proteomes" id="UP000507470">
    <property type="component" value="Unassembled WGS sequence"/>
</dbReference>
<gene>
    <name evidence="2" type="ORF">MCOR_54212</name>
</gene>
<reference evidence="2 3" key="1">
    <citation type="submission" date="2020-06" db="EMBL/GenBank/DDBJ databases">
        <authorList>
            <person name="Li R."/>
            <person name="Bekaert M."/>
        </authorList>
    </citation>
    <scope>NUCLEOTIDE SEQUENCE [LARGE SCALE GENOMIC DNA]</scope>
    <source>
        <strain evidence="3">wild</strain>
    </source>
</reference>
<protein>
    <submittedName>
        <fullName evidence="2">Uncharacterized protein</fullName>
    </submittedName>
</protein>
<accession>A0A6J8ESK3</accession>
<evidence type="ECO:0000313" key="2">
    <source>
        <dbReference type="EMBL" id="CAC5422141.1"/>
    </source>
</evidence>
<dbReference type="AlphaFoldDB" id="A0A6J8ESK3"/>
<keyword evidence="3" id="KW-1185">Reference proteome</keyword>
<proteinExistence type="predicted"/>
<evidence type="ECO:0000313" key="3">
    <source>
        <dbReference type="Proteomes" id="UP000507470"/>
    </source>
</evidence>
<organism evidence="2 3">
    <name type="scientific">Mytilus coruscus</name>
    <name type="common">Sea mussel</name>
    <dbReference type="NCBI Taxonomy" id="42192"/>
    <lineage>
        <taxon>Eukaryota</taxon>
        <taxon>Metazoa</taxon>
        <taxon>Spiralia</taxon>
        <taxon>Lophotrochozoa</taxon>
        <taxon>Mollusca</taxon>
        <taxon>Bivalvia</taxon>
        <taxon>Autobranchia</taxon>
        <taxon>Pteriomorphia</taxon>
        <taxon>Mytilida</taxon>
        <taxon>Mytiloidea</taxon>
        <taxon>Mytilidae</taxon>
        <taxon>Mytilinae</taxon>
        <taxon>Mytilus</taxon>
    </lineage>
</organism>
<name>A0A6J8ESK3_MYTCO</name>
<evidence type="ECO:0000256" key="1">
    <source>
        <dbReference type="SAM" id="MobiDB-lite"/>
    </source>
</evidence>
<sequence>MCLMDVNSFLFTLFIDIDYGESLFDTPTQLSTVLGVLFIFESLNMVLDLIELIIICFPLCHKDIRKENETEGEHSQNRIRNIYNVQPEQSTNGYASETNEQQPSTFQNGRVQNRVYATNNLYSGHSHVPQPGLFMPNSYSYEQPGLSMPNQYGYIQPRPTILQPSTDRYTHPSISP</sequence>
<dbReference type="EMBL" id="CACVKT020009521">
    <property type="protein sequence ID" value="CAC5422141.1"/>
    <property type="molecule type" value="Genomic_DNA"/>
</dbReference>
<feature type="region of interest" description="Disordered" evidence="1">
    <location>
        <begin position="85"/>
        <end position="110"/>
    </location>
</feature>